<dbReference type="InterPro" id="IPR027417">
    <property type="entry name" value="P-loop_NTPase"/>
</dbReference>
<dbReference type="InParanoid" id="A0A1Y2GJI6"/>
<dbReference type="GO" id="GO:0005525">
    <property type="term" value="F:GTP binding"/>
    <property type="evidence" value="ECO:0007669"/>
    <property type="project" value="InterPro"/>
</dbReference>
<reference evidence="2 3" key="1">
    <citation type="submission" date="2016-07" db="EMBL/GenBank/DDBJ databases">
        <title>Pervasive Adenine N6-methylation of Active Genes in Fungi.</title>
        <authorList>
            <consortium name="DOE Joint Genome Institute"/>
            <person name="Mondo S.J."/>
            <person name="Dannebaum R.O."/>
            <person name="Kuo R.C."/>
            <person name="Labutti K."/>
            <person name="Haridas S."/>
            <person name="Kuo A."/>
            <person name="Salamov A."/>
            <person name="Ahrendt S.R."/>
            <person name="Lipzen A."/>
            <person name="Sullivan W."/>
            <person name="Andreopoulos W.B."/>
            <person name="Clum A."/>
            <person name="Lindquist E."/>
            <person name="Daum C."/>
            <person name="Ramamoorthy G.K."/>
            <person name="Gryganskyi A."/>
            <person name="Culley D."/>
            <person name="Magnuson J.K."/>
            <person name="James T.Y."/>
            <person name="O'Malley M.A."/>
            <person name="Stajich J.E."/>
            <person name="Spatafora J.W."/>
            <person name="Visel A."/>
            <person name="Grigoriev I.V."/>
        </authorList>
    </citation>
    <scope>NUCLEOTIDE SEQUENCE [LARGE SCALE GENOMIC DNA]</scope>
    <source>
        <strain evidence="2 3">NRRL 3116</strain>
    </source>
</reference>
<dbReference type="GO" id="GO:0005634">
    <property type="term" value="C:nucleus"/>
    <property type="evidence" value="ECO:0007669"/>
    <property type="project" value="TreeGrafter"/>
</dbReference>
<dbReference type="PANTHER" id="PTHR14932:SF1">
    <property type="entry name" value="RAB-LIKE PROTEIN 6"/>
    <property type="match status" value="1"/>
</dbReference>
<dbReference type="EMBL" id="MCFF01000024">
    <property type="protein sequence ID" value="ORZ12921.1"/>
    <property type="molecule type" value="Genomic_DNA"/>
</dbReference>
<feature type="compositionally biased region" description="Polar residues" evidence="1">
    <location>
        <begin position="90"/>
        <end position="110"/>
    </location>
</feature>
<protein>
    <recommendedName>
        <fullName evidence="4">P-loop containing nucleoside triphosphate hydrolase protein</fullName>
    </recommendedName>
</protein>
<dbReference type="GeneID" id="33572945"/>
<evidence type="ECO:0000256" key="1">
    <source>
        <dbReference type="SAM" id="MobiDB-lite"/>
    </source>
</evidence>
<name>A0A1Y2GJI6_9FUNG</name>
<dbReference type="Proteomes" id="UP000193648">
    <property type="component" value="Unassembled WGS sequence"/>
</dbReference>
<organism evidence="2 3">
    <name type="scientific">Lobosporangium transversale</name>
    <dbReference type="NCBI Taxonomy" id="64571"/>
    <lineage>
        <taxon>Eukaryota</taxon>
        <taxon>Fungi</taxon>
        <taxon>Fungi incertae sedis</taxon>
        <taxon>Mucoromycota</taxon>
        <taxon>Mortierellomycotina</taxon>
        <taxon>Mortierellomycetes</taxon>
        <taxon>Mortierellales</taxon>
        <taxon>Mortierellaceae</taxon>
        <taxon>Lobosporangium</taxon>
    </lineage>
</organism>
<dbReference type="STRING" id="64571.A0A1Y2GJI6"/>
<evidence type="ECO:0000313" key="2">
    <source>
        <dbReference type="EMBL" id="ORZ12921.1"/>
    </source>
</evidence>
<comment type="caution">
    <text evidence="2">The sequence shown here is derived from an EMBL/GenBank/DDBJ whole genome shotgun (WGS) entry which is preliminary data.</text>
</comment>
<dbReference type="SUPFAM" id="SSF52540">
    <property type="entry name" value="P-loop containing nucleoside triphosphate hydrolases"/>
    <property type="match status" value="1"/>
</dbReference>
<evidence type="ECO:0008006" key="4">
    <source>
        <dbReference type="Google" id="ProtNLM"/>
    </source>
</evidence>
<proteinExistence type="predicted"/>
<evidence type="ECO:0000313" key="3">
    <source>
        <dbReference type="Proteomes" id="UP000193648"/>
    </source>
</evidence>
<dbReference type="AlphaFoldDB" id="A0A1Y2GJI6"/>
<dbReference type="InterPro" id="IPR040385">
    <property type="entry name" value="RABL6"/>
</dbReference>
<sequence>MLVSFSIPIIPIRHVKIIIRGDIRTGKTSFFERLQGLPFRNEREYRTTKQIQVANIPWQYPHTKDIIKVEVWDVVDKGIQSGDLKASGGSSLKIDNNTPSSPTKAKSAQDTEVAPHAAFALDASTIDVYRNTDGVILLYDNSKPWTIDYAARTLADIPTNIPVLFLRNFSDDSHIKTIVPSEVVEALMNEYNAIRRRHPCSPANLIRHLNTSMKTGLGLKEIRENFEGDAQKTI</sequence>
<dbReference type="GO" id="GO:0005829">
    <property type="term" value="C:cytosol"/>
    <property type="evidence" value="ECO:0007669"/>
    <property type="project" value="TreeGrafter"/>
</dbReference>
<dbReference type="PANTHER" id="PTHR14932">
    <property type="entry name" value="RAS GTPASE-RELATED"/>
    <property type="match status" value="1"/>
</dbReference>
<dbReference type="RefSeq" id="XP_021880270.1">
    <property type="nucleotide sequence ID" value="XM_022031104.1"/>
</dbReference>
<feature type="region of interest" description="Disordered" evidence="1">
    <location>
        <begin position="90"/>
        <end position="111"/>
    </location>
</feature>
<gene>
    <name evidence="2" type="ORF">BCR41DRAFT_97728</name>
</gene>
<accession>A0A1Y2GJI6</accession>
<dbReference type="CDD" id="cd00882">
    <property type="entry name" value="Ras_like_GTPase"/>
    <property type="match status" value="1"/>
</dbReference>
<dbReference type="OrthoDB" id="207081at2759"/>
<dbReference type="Gene3D" id="3.40.50.300">
    <property type="entry name" value="P-loop containing nucleotide triphosphate hydrolases"/>
    <property type="match status" value="1"/>
</dbReference>
<keyword evidence="3" id="KW-1185">Reference proteome</keyword>